<dbReference type="EMBL" id="MU007039">
    <property type="protein sequence ID" value="KAF2430424.1"/>
    <property type="molecule type" value="Genomic_DNA"/>
</dbReference>
<dbReference type="OrthoDB" id="5366541at2759"/>
<evidence type="ECO:0000313" key="4">
    <source>
        <dbReference type="Proteomes" id="UP000800235"/>
    </source>
</evidence>
<dbReference type="InterPro" id="IPR029071">
    <property type="entry name" value="Ubiquitin-like_domsf"/>
</dbReference>
<dbReference type="Pfam" id="PF17183">
    <property type="entry name" value="Get5_C"/>
    <property type="match status" value="1"/>
</dbReference>
<dbReference type="Pfam" id="PF12754">
    <property type="entry name" value="Get5_N"/>
    <property type="match status" value="1"/>
</dbReference>
<evidence type="ECO:0000259" key="2">
    <source>
        <dbReference type="PROSITE" id="PS50053"/>
    </source>
</evidence>
<accession>A0A9P4NSD6</accession>
<dbReference type="Proteomes" id="UP000800235">
    <property type="component" value="Unassembled WGS sequence"/>
</dbReference>
<gene>
    <name evidence="3" type="ORF">EJ08DRAFT_243133</name>
</gene>
<dbReference type="Gene3D" id="3.10.20.90">
    <property type="entry name" value="Phosphatidylinositol 3-kinase Catalytic Subunit, Chain A, domain 1"/>
    <property type="match status" value="1"/>
</dbReference>
<reference evidence="3" key="1">
    <citation type="journal article" date="2020" name="Stud. Mycol.">
        <title>101 Dothideomycetes genomes: a test case for predicting lifestyles and emergence of pathogens.</title>
        <authorList>
            <person name="Haridas S."/>
            <person name="Albert R."/>
            <person name="Binder M."/>
            <person name="Bloem J."/>
            <person name="Labutti K."/>
            <person name="Salamov A."/>
            <person name="Andreopoulos B."/>
            <person name="Baker S."/>
            <person name="Barry K."/>
            <person name="Bills G."/>
            <person name="Bluhm B."/>
            <person name="Cannon C."/>
            <person name="Castanera R."/>
            <person name="Culley D."/>
            <person name="Daum C."/>
            <person name="Ezra D."/>
            <person name="Gonzalez J."/>
            <person name="Henrissat B."/>
            <person name="Kuo A."/>
            <person name="Liang C."/>
            <person name="Lipzen A."/>
            <person name="Lutzoni F."/>
            <person name="Magnuson J."/>
            <person name="Mondo S."/>
            <person name="Nolan M."/>
            <person name="Ohm R."/>
            <person name="Pangilinan J."/>
            <person name="Park H.-J."/>
            <person name="Ramirez L."/>
            <person name="Alfaro M."/>
            <person name="Sun H."/>
            <person name="Tritt A."/>
            <person name="Yoshinaga Y."/>
            <person name="Zwiers L.-H."/>
            <person name="Turgeon B."/>
            <person name="Goodwin S."/>
            <person name="Spatafora J."/>
            <person name="Crous P."/>
            <person name="Grigoriev I."/>
        </authorList>
    </citation>
    <scope>NUCLEOTIDE SEQUENCE</scope>
    <source>
        <strain evidence="3">CBS 130266</strain>
    </source>
</reference>
<dbReference type="CDD" id="cd17039">
    <property type="entry name" value="Ubl_ubiquitin_like"/>
    <property type="match status" value="1"/>
</dbReference>
<feature type="region of interest" description="Disordered" evidence="1">
    <location>
        <begin position="153"/>
        <end position="177"/>
    </location>
</feature>
<feature type="region of interest" description="Disordered" evidence="1">
    <location>
        <begin position="22"/>
        <end position="82"/>
    </location>
</feature>
<name>A0A9P4NSD6_9PEZI</name>
<protein>
    <recommendedName>
        <fullName evidence="2">Ubiquitin-like domain-containing protein</fullName>
    </recommendedName>
</protein>
<dbReference type="SUPFAM" id="SSF54236">
    <property type="entry name" value="Ubiquitin-like"/>
    <property type="match status" value="1"/>
</dbReference>
<keyword evidence="4" id="KW-1185">Reference proteome</keyword>
<dbReference type="InterPro" id="IPR000626">
    <property type="entry name" value="Ubiquitin-like_dom"/>
</dbReference>
<organism evidence="3 4">
    <name type="scientific">Tothia fuscella</name>
    <dbReference type="NCBI Taxonomy" id="1048955"/>
    <lineage>
        <taxon>Eukaryota</taxon>
        <taxon>Fungi</taxon>
        <taxon>Dikarya</taxon>
        <taxon>Ascomycota</taxon>
        <taxon>Pezizomycotina</taxon>
        <taxon>Dothideomycetes</taxon>
        <taxon>Pleosporomycetidae</taxon>
        <taxon>Venturiales</taxon>
        <taxon>Cylindrosympodiaceae</taxon>
        <taxon>Tothia</taxon>
    </lineage>
</organism>
<comment type="caution">
    <text evidence="3">The sequence shown here is derived from an EMBL/GenBank/DDBJ whole genome shotgun (WGS) entry which is preliminary data.</text>
</comment>
<dbReference type="PROSITE" id="PS50053">
    <property type="entry name" value="UBIQUITIN_2"/>
    <property type="match status" value="1"/>
</dbReference>
<dbReference type="Gene3D" id="1.10.286.70">
    <property type="entry name" value="Get5 dimerization domain"/>
    <property type="match status" value="1"/>
</dbReference>
<dbReference type="AlphaFoldDB" id="A0A9P4NSD6"/>
<sequence>MSEVTFARQFLSALDTRPIKLSSDHVADPRSYPAQGAYTLPKQPNQTMKRKRAPPSTAPGAQKAGPTVSISLKNSKSPCSSLNMESQALTTSIYDLKAAYAAKSGGSTDKIKLLYNKKPTQDSKTLKDVLGEAAETAKEVEFSVMVMGGGAAAVSSPPIETPQPEMAAPPAQGTTGKDVLKTNEFWEDLQGFLQQRLRDESEAANLTTLFKSSWEKS</sequence>
<feature type="compositionally biased region" description="Polar residues" evidence="1">
    <location>
        <begin position="68"/>
        <end position="82"/>
    </location>
</feature>
<proteinExistence type="predicted"/>
<dbReference type="InterPro" id="IPR024737">
    <property type="entry name" value="Get5_N"/>
</dbReference>
<dbReference type="InterPro" id="IPR049256">
    <property type="entry name" value="Get5_C"/>
</dbReference>
<evidence type="ECO:0000256" key="1">
    <source>
        <dbReference type="SAM" id="MobiDB-lite"/>
    </source>
</evidence>
<feature type="domain" description="Ubiquitin-like" evidence="2">
    <location>
        <begin position="68"/>
        <end position="128"/>
    </location>
</feature>
<evidence type="ECO:0000313" key="3">
    <source>
        <dbReference type="EMBL" id="KAF2430424.1"/>
    </source>
</evidence>